<protein>
    <submittedName>
        <fullName evidence="2">Uncharacterized protein</fullName>
    </submittedName>
</protein>
<feature type="region of interest" description="Disordered" evidence="1">
    <location>
        <begin position="17"/>
        <end position="61"/>
    </location>
</feature>
<proteinExistence type="predicted"/>
<dbReference type="EMBL" id="CP092109">
    <property type="protein sequence ID" value="UWZ78944.1"/>
    <property type="molecule type" value="Genomic_DNA"/>
</dbReference>
<reference evidence="2" key="1">
    <citation type="journal article" date="2022" name="Environ. Microbiol.">
        <title>Geoalkalibacter halelectricus SAP #1 sp. nov. possessing extracellular electron transfer and mineral#reducing capabilities from a haloalkaline environment.</title>
        <authorList>
            <person name="Yadav S."/>
            <person name="Singh R."/>
            <person name="Sundharam S.S."/>
            <person name="Chaudhary S."/>
            <person name="Krishnamurthi S."/>
            <person name="Patil S.A."/>
        </authorList>
    </citation>
    <scope>NUCLEOTIDE SEQUENCE</scope>
    <source>
        <strain evidence="2">SAP-1</strain>
    </source>
</reference>
<accession>A0ABY5ZKF4</accession>
<dbReference type="RefSeq" id="WP_260747306.1">
    <property type="nucleotide sequence ID" value="NZ_CP092109.1"/>
</dbReference>
<feature type="compositionally biased region" description="Basic and acidic residues" evidence="1">
    <location>
        <begin position="38"/>
        <end position="50"/>
    </location>
</feature>
<evidence type="ECO:0000313" key="2">
    <source>
        <dbReference type="EMBL" id="UWZ78944.1"/>
    </source>
</evidence>
<organism evidence="2 3">
    <name type="scientific">Geoalkalibacter halelectricus</name>
    <dbReference type="NCBI Taxonomy" id="2847045"/>
    <lineage>
        <taxon>Bacteria</taxon>
        <taxon>Pseudomonadati</taxon>
        <taxon>Thermodesulfobacteriota</taxon>
        <taxon>Desulfuromonadia</taxon>
        <taxon>Desulfuromonadales</taxon>
        <taxon>Geoalkalibacteraceae</taxon>
        <taxon>Geoalkalibacter</taxon>
    </lineage>
</organism>
<feature type="compositionally biased region" description="Gly residues" evidence="1">
    <location>
        <begin position="21"/>
        <end position="34"/>
    </location>
</feature>
<dbReference type="Proteomes" id="UP001060414">
    <property type="component" value="Chromosome"/>
</dbReference>
<feature type="compositionally biased region" description="Gly residues" evidence="1">
    <location>
        <begin position="51"/>
        <end position="61"/>
    </location>
</feature>
<sequence length="61" mass="6668">MKFSLSFRMKRVFLRRRTGRTNGGDRLGMAGGGKYTRAARETGLDQEKSESGGGRGRTGVT</sequence>
<gene>
    <name evidence="2" type="ORF">L9S41_14820</name>
</gene>
<evidence type="ECO:0000256" key="1">
    <source>
        <dbReference type="SAM" id="MobiDB-lite"/>
    </source>
</evidence>
<evidence type="ECO:0000313" key="3">
    <source>
        <dbReference type="Proteomes" id="UP001060414"/>
    </source>
</evidence>
<keyword evidence="3" id="KW-1185">Reference proteome</keyword>
<name>A0ABY5ZKF4_9BACT</name>